<gene>
    <name evidence="2" type="ORF">GRX03_10565</name>
</gene>
<name>A0A6B0TFS9_9EURY</name>
<dbReference type="EMBL" id="WUUT01000004">
    <property type="protein sequence ID" value="MXR52039.1"/>
    <property type="molecule type" value="Genomic_DNA"/>
</dbReference>
<keyword evidence="3" id="KW-1185">Reference proteome</keyword>
<feature type="compositionally biased region" description="Basic and acidic residues" evidence="1">
    <location>
        <begin position="369"/>
        <end position="382"/>
    </location>
</feature>
<organism evidence="2 3">
    <name type="scientific">Halovenus carboxidivorans</name>
    <dbReference type="NCBI Taxonomy" id="2692199"/>
    <lineage>
        <taxon>Archaea</taxon>
        <taxon>Methanobacteriati</taxon>
        <taxon>Methanobacteriota</taxon>
        <taxon>Stenosarchaea group</taxon>
        <taxon>Halobacteria</taxon>
        <taxon>Halobacteriales</taxon>
        <taxon>Haloarculaceae</taxon>
        <taxon>Halovenus</taxon>
    </lineage>
</organism>
<dbReference type="OrthoDB" id="350384at2157"/>
<accession>A0A6B0TFS9</accession>
<dbReference type="RefSeq" id="WP_159764184.1">
    <property type="nucleotide sequence ID" value="NZ_WUUT01000004.1"/>
</dbReference>
<dbReference type="AlphaFoldDB" id="A0A6B0TFS9"/>
<evidence type="ECO:0000313" key="2">
    <source>
        <dbReference type="EMBL" id="MXR52039.1"/>
    </source>
</evidence>
<reference evidence="2 3" key="1">
    <citation type="submission" date="2019-12" db="EMBL/GenBank/DDBJ databases">
        <title>Isolation and characterization of three novel carbon monoxide-oxidizing members of Halobacteria from salione crusts and soils.</title>
        <authorList>
            <person name="Myers M.R."/>
            <person name="King G.M."/>
        </authorList>
    </citation>
    <scope>NUCLEOTIDE SEQUENCE [LARGE SCALE GENOMIC DNA]</scope>
    <source>
        <strain evidence="2 3">WSH3</strain>
    </source>
</reference>
<proteinExistence type="predicted"/>
<dbReference type="InterPro" id="IPR045633">
    <property type="entry name" value="DUF6414"/>
</dbReference>
<feature type="region of interest" description="Disordered" evidence="1">
    <location>
        <begin position="358"/>
        <end position="398"/>
    </location>
</feature>
<sequence>MTKMPMWPYSKRSQENTDEDLPLREFVYLDETSVVSLLASLTREVTQARTETDTTEEQEGWGAKIKATLPLIGSGVDAHHLEIDRDTEEVVRRSEIQSKFDELYSETSSQFELQNGEQDVTRDLSDVSEGGVAEVEVEFSAHELFHYYKAFEYLIDMAEGAEYEFNDDEKQIVELLGSLFGEQIPVVGEVHGYRLVEGKLRPTETVSEDESEPLLIVGTLDPDMMWQEASQFLFEDNQYTAYVRIPEPEIQDEWDPLKLTRVIRSISPRIGDQLSVVLDGALRQAKQEIDETSIENVAVQDDLVNDRHHNYFDYIEEEHEITVSDEYRAQIVEDAYESNNSPEDASDYEIESEVLKDATDSIEEDKDVELDRESLSDFRSDILDQQQNGPVPGSSEEDQNYLEVSFVAIYW</sequence>
<protein>
    <submittedName>
        <fullName evidence="2">Uncharacterized protein</fullName>
    </submittedName>
</protein>
<dbReference type="Proteomes" id="UP000466535">
    <property type="component" value="Unassembled WGS sequence"/>
</dbReference>
<dbReference type="Pfam" id="PF19952">
    <property type="entry name" value="DUF6414"/>
    <property type="match status" value="1"/>
</dbReference>
<evidence type="ECO:0000256" key="1">
    <source>
        <dbReference type="SAM" id="MobiDB-lite"/>
    </source>
</evidence>
<comment type="caution">
    <text evidence="2">The sequence shown here is derived from an EMBL/GenBank/DDBJ whole genome shotgun (WGS) entry which is preliminary data.</text>
</comment>
<evidence type="ECO:0000313" key="3">
    <source>
        <dbReference type="Proteomes" id="UP000466535"/>
    </source>
</evidence>